<reference evidence="2 3" key="2">
    <citation type="submission" date="2025-04" db="UniProtKB">
        <authorList>
            <consortium name="RefSeq"/>
        </authorList>
    </citation>
    <scope>IDENTIFICATION</scope>
    <source>
        <tissue evidence="2 3">Young leaves</tissue>
    </source>
</reference>
<evidence type="ECO:0000313" key="1">
    <source>
        <dbReference type="Proteomes" id="UP000228380"/>
    </source>
</evidence>
<reference evidence="1" key="1">
    <citation type="journal article" date="2019" name="Nat. Commun.">
        <title>Genome-wide association mapping of date palm fruit traits.</title>
        <authorList>
            <person name="Hazzouri K.M."/>
            <person name="Gros-Balthazard M."/>
            <person name="Flowers J.M."/>
            <person name="Copetti D."/>
            <person name="Lemansour A."/>
            <person name="Lebrun M."/>
            <person name="Masmoudi K."/>
            <person name="Ferrand S."/>
            <person name="Dhar M.I."/>
            <person name="Fresquez Z.A."/>
            <person name="Rosas U."/>
            <person name="Zhang J."/>
            <person name="Talag J."/>
            <person name="Lee S."/>
            <person name="Kudrna D."/>
            <person name="Powell R.F."/>
            <person name="Leitch I.J."/>
            <person name="Krueger R.R."/>
            <person name="Wing R.A."/>
            <person name="Amiri K.M.A."/>
            <person name="Purugganan M.D."/>
        </authorList>
    </citation>
    <scope>NUCLEOTIDE SEQUENCE [LARGE SCALE GENOMIC DNA]</scope>
    <source>
        <strain evidence="1">cv. Khalas</strain>
    </source>
</reference>
<dbReference type="RefSeq" id="XP_038988122.1">
    <property type="nucleotide sequence ID" value="XM_039132194.1"/>
</dbReference>
<evidence type="ECO:0000313" key="5">
    <source>
        <dbReference type="RefSeq" id="XP_038988125.1"/>
    </source>
</evidence>
<gene>
    <name evidence="2 3 4 5" type="primary">LOC103713090</name>
</gene>
<protein>
    <submittedName>
        <fullName evidence="2 3">Uncharacterized protein LOC103713090 isoform X1</fullName>
    </submittedName>
</protein>
<evidence type="ECO:0000313" key="2">
    <source>
        <dbReference type="RefSeq" id="XP_038988122.1"/>
    </source>
</evidence>
<dbReference type="AlphaFoldDB" id="A0A8B9ANZ9"/>
<keyword evidence="1" id="KW-1185">Reference proteome</keyword>
<evidence type="ECO:0000313" key="4">
    <source>
        <dbReference type="RefSeq" id="XP_038988124.1"/>
    </source>
</evidence>
<organism evidence="1 5">
    <name type="scientific">Phoenix dactylifera</name>
    <name type="common">Date palm</name>
    <dbReference type="NCBI Taxonomy" id="42345"/>
    <lineage>
        <taxon>Eukaryota</taxon>
        <taxon>Viridiplantae</taxon>
        <taxon>Streptophyta</taxon>
        <taxon>Embryophyta</taxon>
        <taxon>Tracheophyta</taxon>
        <taxon>Spermatophyta</taxon>
        <taxon>Magnoliopsida</taxon>
        <taxon>Liliopsida</taxon>
        <taxon>Arecaceae</taxon>
        <taxon>Coryphoideae</taxon>
        <taxon>Phoeniceae</taxon>
        <taxon>Phoenix</taxon>
    </lineage>
</organism>
<dbReference type="Proteomes" id="UP000228380">
    <property type="component" value="Chromosome 12"/>
</dbReference>
<name>A0A8B9ANZ9_PHODC</name>
<dbReference type="RefSeq" id="XP_038988124.1">
    <property type="nucleotide sequence ID" value="XM_039132196.1"/>
</dbReference>
<accession>A0A8B9ANZ9</accession>
<sequence length="191" mass="21640">MDSHSLPLLRSFYLDCPKDVQPKAENEELDHAIALSFAEDAKKRNDKFLHTPHPPKKNKEKKGMILKANSCGKSNFEHENSSIEVDSDVKLRQFLFYMVFPDLLYDGFLCQLPGNKGQLVAPFCLCWSCFQESQLVVFVSLHGLLSASLEASDYHVLSTHPTATHADSRMLKEILVRKGLQTKGMNWRVSS</sequence>
<dbReference type="RefSeq" id="XP_038988125.1">
    <property type="nucleotide sequence ID" value="XM_039132197.1"/>
</dbReference>
<dbReference type="GeneID" id="103713090"/>
<evidence type="ECO:0000313" key="3">
    <source>
        <dbReference type="RefSeq" id="XP_038988123.1"/>
    </source>
</evidence>
<dbReference type="RefSeq" id="XP_038988123.1">
    <property type="nucleotide sequence ID" value="XM_039132195.1"/>
</dbReference>
<proteinExistence type="predicted"/>